<proteinExistence type="predicted"/>
<reference evidence="1 2" key="1">
    <citation type="journal article" date="2020" name="Biotechnol. Biofuels">
        <title>New insights from the biogas microbiome by comprehensive genome-resolved metagenomics of nearly 1600 species originating from multiple anaerobic digesters.</title>
        <authorList>
            <person name="Campanaro S."/>
            <person name="Treu L."/>
            <person name="Rodriguez-R L.M."/>
            <person name="Kovalovszki A."/>
            <person name="Ziels R.M."/>
            <person name="Maus I."/>
            <person name="Zhu X."/>
            <person name="Kougias P.G."/>
            <person name="Basile A."/>
            <person name="Luo G."/>
            <person name="Schluter A."/>
            <person name="Konstantinidis K.T."/>
            <person name="Angelidaki I."/>
        </authorList>
    </citation>
    <scope>NUCLEOTIDE SEQUENCE [LARGE SCALE GENOMIC DNA]</scope>
    <source>
        <strain evidence="1">AS27yjCOA_65</strain>
    </source>
</reference>
<dbReference type="PANTHER" id="PTHR11669:SF8">
    <property type="entry name" value="DNA POLYMERASE III SUBUNIT DELTA"/>
    <property type="match status" value="1"/>
</dbReference>
<comment type="caution">
    <text evidence="1">The sequence shown here is derived from an EMBL/GenBank/DDBJ whole genome shotgun (WGS) entry which is preliminary data.</text>
</comment>
<dbReference type="Gene3D" id="3.40.50.300">
    <property type="entry name" value="P-loop containing nucleotide triphosphate hydrolases"/>
    <property type="match status" value="1"/>
</dbReference>
<dbReference type="EMBL" id="JAAZON010000456">
    <property type="protein sequence ID" value="NMC63503.1"/>
    <property type="molecule type" value="Genomic_DNA"/>
</dbReference>
<gene>
    <name evidence="1" type="ORF">GYA55_10100</name>
</gene>
<dbReference type="AlphaFoldDB" id="A0A7X9FSH9"/>
<dbReference type="Pfam" id="PF13177">
    <property type="entry name" value="DNA_pol3_delta2"/>
    <property type="match status" value="1"/>
</dbReference>
<dbReference type="InterPro" id="IPR027417">
    <property type="entry name" value="P-loop_NTPase"/>
</dbReference>
<protein>
    <submittedName>
        <fullName evidence="1">AAA family ATPase</fullName>
    </submittedName>
</protein>
<dbReference type="SUPFAM" id="SSF52540">
    <property type="entry name" value="P-loop containing nucleoside triphosphate hydrolases"/>
    <property type="match status" value="1"/>
</dbReference>
<dbReference type="GO" id="GO:0006261">
    <property type="term" value="P:DNA-templated DNA replication"/>
    <property type="evidence" value="ECO:0007669"/>
    <property type="project" value="TreeGrafter"/>
</dbReference>
<evidence type="ECO:0000313" key="2">
    <source>
        <dbReference type="Proteomes" id="UP000524246"/>
    </source>
</evidence>
<dbReference type="InterPro" id="IPR050238">
    <property type="entry name" value="DNA_Rep/Repair_Clamp_Loader"/>
</dbReference>
<evidence type="ECO:0000313" key="1">
    <source>
        <dbReference type="EMBL" id="NMC63503.1"/>
    </source>
</evidence>
<dbReference type="PANTHER" id="PTHR11669">
    <property type="entry name" value="REPLICATION FACTOR C / DNA POLYMERASE III GAMMA-TAU SUBUNIT"/>
    <property type="match status" value="1"/>
</dbReference>
<sequence length="334" mass="37783">MSIEIIGHTEQRESLARLWATSSLPSALLFSGPKGIGKSLVARELAGLIFCDERKTFQNKACGQCHSCNVFNSGNMPDFYILDSGEKDESAIARVRGLLYSLHLRSFSSTYRVVILDQVEKMSLQACNVLLKSLEEPKPNSFFILISSNPSRLPITVRSRCQDWRFNPLSTEEMQELLRNQPELIQHNEASDWSINELITLADGAPANLGKLASELELWEEIKQRLDKTFNGDLASGLEYVTQISKNKDLLPDFLHLARIHARQRMLKSKDSLSALKWSYALANFISAEYLIFERNLNSAYVLNAIIADLFSYPDLDVDYALKHNEHLIAKMVV</sequence>
<organism evidence="1 2">
    <name type="scientific">SAR324 cluster bacterium</name>
    <dbReference type="NCBI Taxonomy" id="2024889"/>
    <lineage>
        <taxon>Bacteria</taxon>
        <taxon>Deltaproteobacteria</taxon>
        <taxon>SAR324 cluster</taxon>
    </lineage>
</organism>
<dbReference type="Proteomes" id="UP000524246">
    <property type="component" value="Unassembled WGS sequence"/>
</dbReference>
<accession>A0A7X9FSH9</accession>
<name>A0A7X9FSH9_9DELT</name>